<dbReference type="SUPFAM" id="SSF52540">
    <property type="entry name" value="P-loop containing nucleoside triphosphate hydrolases"/>
    <property type="match status" value="1"/>
</dbReference>
<evidence type="ECO:0000256" key="9">
    <source>
        <dbReference type="ARBA" id="ARBA00023118"/>
    </source>
</evidence>
<comment type="caution">
    <text evidence="11">The sequence shown here is derived from an EMBL/GenBank/DDBJ whole genome shotgun (WGS) entry which is preliminary data.</text>
</comment>
<dbReference type="InterPro" id="IPR006474">
    <property type="entry name" value="Helicase_Cas3_CRISPR-ass_core"/>
</dbReference>
<dbReference type="PANTHER" id="PTHR47963">
    <property type="entry name" value="DEAD-BOX ATP-DEPENDENT RNA HELICASE 47, MITOCHONDRIAL"/>
    <property type="match status" value="1"/>
</dbReference>
<protein>
    <submittedName>
        <fullName evidence="11">CRISPR-associated helicase/endonuclease Cas3</fullName>
    </submittedName>
</protein>
<reference evidence="12" key="1">
    <citation type="journal article" date="2019" name="Int. J. Syst. Evol. Microbiol.">
        <title>The Global Catalogue of Microorganisms (GCM) 10K type strain sequencing project: providing services to taxonomists for standard genome sequencing and annotation.</title>
        <authorList>
            <consortium name="The Broad Institute Genomics Platform"/>
            <consortium name="The Broad Institute Genome Sequencing Center for Infectious Disease"/>
            <person name="Wu L."/>
            <person name="Ma J."/>
        </authorList>
    </citation>
    <scope>NUCLEOTIDE SEQUENCE [LARGE SCALE GENOMIC DNA]</scope>
    <source>
        <strain evidence="12">CGMCC 4.7329</strain>
    </source>
</reference>
<dbReference type="InterPro" id="IPR027417">
    <property type="entry name" value="P-loop_NTPase"/>
</dbReference>
<keyword evidence="4" id="KW-0479">Metal-binding</keyword>
<keyword evidence="5" id="KW-0547">Nucleotide-binding</keyword>
<evidence type="ECO:0000256" key="3">
    <source>
        <dbReference type="ARBA" id="ARBA00022722"/>
    </source>
</evidence>
<dbReference type="Gene3D" id="1.10.3210.30">
    <property type="match status" value="1"/>
</dbReference>
<evidence type="ECO:0000256" key="7">
    <source>
        <dbReference type="ARBA" id="ARBA00022806"/>
    </source>
</evidence>
<keyword evidence="6" id="KW-0378">Hydrolase</keyword>
<comment type="similarity">
    <text evidence="1">In the N-terminal section; belongs to the CRISPR-associated nuclease Cas3-HD family.</text>
</comment>
<dbReference type="InterPro" id="IPR001650">
    <property type="entry name" value="Helicase_C-like"/>
</dbReference>
<keyword evidence="7" id="KW-0347">Helicase</keyword>
<accession>A0ABQ2K5G7</accession>
<keyword evidence="12" id="KW-1185">Reference proteome</keyword>
<evidence type="ECO:0000313" key="11">
    <source>
        <dbReference type="EMBL" id="GGN66284.1"/>
    </source>
</evidence>
<dbReference type="Pfam" id="PF22590">
    <property type="entry name" value="Cas3-like_C_2"/>
    <property type="match status" value="1"/>
</dbReference>
<dbReference type="PROSITE" id="PS51643">
    <property type="entry name" value="HD_CAS3"/>
    <property type="match status" value="1"/>
</dbReference>
<dbReference type="InterPro" id="IPR050547">
    <property type="entry name" value="DEAD_box_RNA_helicases"/>
</dbReference>
<evidence type="ECO:0000256" key="1">
    <source>
        <dbReference type="ARBA" id="ARBA00006847"/>
    </source>
</evidence>
<organism evidence="11 12">
    <name type="scientific">Nocardia rhizosphaerihabitans</name>
    <dbReference type="NCBI Taxonomy" id="1691570"/>
    <lineage>
        <taxon>Bacteria</taxon>
        <taxon>Bacillati</taxon>
        <taxon>Actinomycetota</taxon>
        <taxon>Actinomycetes</taxon>
        <taxon>Mycobacteriales</taxon>
        <taxon>Nocardiaceae</taxon>
        <taxon>Nocardia</taxon>
    </lineage>
</organism>
<evidence type="ECO:0000256" key="8">
    <source>
        <dbReference type="ARBA" id="ARBA00022840"/>
    </source>
</evidence>
<evidence type="ECO:0000313" key="12">
    <source>
        <dbReference type="Proteomes" id="UP000658127"/>
    </source>
</evidence>
<dbReference type="SMART" id="SM00490">
    <property type="entry name" value="HELICc"/>
    <property type="match status" value="1"/>
</dbReference>
<dbReference type="NCBIfam" id="TIGR01587">
    <property type="entry name" value="cas3_core"/>
    <property type="match status" value="1"/>
</dbReference>
<name>A0ABQ2K5G7_9NOCA</name>
<dbReference type="EMBL" id="BMNE01000001">
    <property type="protein sequence ID" value="GGN66284.1"/>
    <property type="molecule type" value="Genomic_DNA"/>
</dbReference>
<keyword evidence="3" id="KW-0540">Nuclease</keyword>
<dbReference type="InterPro" id="IPR054712">
    <property type="entry name" value="Cas3-like_dom"/>
</dbReference>
<feature type="domain" description="HD Cas3-type" evidence="10">
    <location>
        <begin position="25"/>
        <end position="212"/>
    </location>
</feature>
<evidence type="ECO:0000256" key="4">
    <source>
        <dbReference type="ARBA" id="ARBA00022723"/>
    </source>
</evidence>
<evidence type="ECO:0000256" key="2">
    <source>
        <dbReference type="ARBA" id="ARBA00009046"/>
    </source>
</evidence>
<dbReference type="InterPro" id="IPR038257">
    <property type="entry name" value="CRISPR-assoc_Cas3_HD_sf"/>
</dbReference>
<proteinExistence type="inferred from homology"/>
<keyword evidence="9" id="KW-0051">Antiviral defense</keyword>
<dbReference type="Gene3D" id="3.40.50.300">
    <property type="entry name" value="P-loop containing nucleotide triphosphate hydrolases"/>
    <property type="match status" value="2"/>
</dbReference>
<evidence type="ECO:0000256" key="5">
    <source>
        <dbReference type="ARBA" id="ARBA00022741"/>
    </source>
</evidence>
<keyword evidence="8" id="KW-0067">ATP-binding</keyword>
<sequence length="880" mass="96874">MHALRPSVFATRRGTVADPWGKRWGLPRPYLLKWHLLDTAAVAYVLWDVHLPAGVREWIGAQLGLSPEEARRFVALLAGLHDVGKACPCFQNQDPPPGTVGWIHHANVTYLTLPELLSYSGREHRIPFRSSPYRMAELLGGHHGVFQERNTGAIGRRTSRLEGKLGGPGFHQWRRELVDGLRSVLGDPTIPEHIGGPAAGVLAGFVILTDWIASDTDWIKNSQLSAPTNPTQRWSHTITSMRVRLPGLGLGVPELAGLVSIELLVSGPPNPLQESIEHDFHPTGPGLLVITAGTGSGKTEAAFVGVHRFGVATGRPGMIMCLPTQATTNAMWIRGTSFAGAAASSDRPVTLAHTMSAFFEPYRDYCADDVVMGWLNGPRKPLLAGMSVVTIDQVLLAALATRFNMLRLWGLLGKTLVVDEVHAADPYMLTLLARLLSWCGFLRVPVILISATLPRHITRELAASYLNNFDANASRAVEELSYPGWLYVGSDGTVQRPAQDSVSRMHDFGRRRTRIDYCRYQPGRRVDGILGYLESAVASGGCVAVVCSTVASAQHTFEQINAVLNSHDGSSSRKTPVWLLHARFPYQQRLQIETEVITRFGKSPTEQYPRPDLGIVVTTTILEQSLDVDFDLIISDLVPIAQLIQRLGRVWRHAVYTRPAWVMQPTLVVLDPELAGFPPEWRSIYPEYELAATRRLLAEHGPDLVVPDDVDRLVQQVHNRDLPPIDGADATAWSKRNSTALEGKSMAGFVTIPAPHLLGDLLELTNPHVAEDDVDASTRLGVDNVWLIPQYTDTDGRHWLDADHRIPFPGGSLSDSDVMTMIAASVRCPLGWVRGWDNPYRARWKKTPLVDAYLFPAPEHGGLHLDPELGLVKEGLSDAL</sequence>
<evidence type="ECO:0000256" key="6">
    <source>
        <dbReference type="ARBA" id="ARBA00022801"/>
    </source>
</evidence>
<evidence type="ECO:0000259" key="10">
    <source>
        <dbReference type="PROSITE" id="PS51643"/>
    </source>
</evidence>
<dbReference type="CDD" id="cd17930">
    <property type="entry name" value="DEXHc_cas3"/>
    <property type="match status" value="1"/>
</dbReference>
<dbReference type="NCBIfam" id="TIGR01596">
    <property type="entry name" value="cas3_HD"/>
    <property type="match status" value="1"/>
</dbReference>
<gene>
    <name evidence="11" type="primary">cas3-2</name>
    <name evidence="11" type="ORF">GCM10011610_01110</name>
</gene>
<dbReference type="CDD" id="cd09641">
    <property type="entry name" value="Cas3''_I"/>
    <property type="match status" value="1"/>
</dbReference>
<dbReference type="PANTHER" id="PTHR47963:SF9">
    <property type="entry name" value="CRISPR-ASSOCIATED ENDONUCLEASE_HELICASE CAS3"/>
    <property type="match status" value="1"/>
</dbReference>
<dbReference type="InterPro" id="IPR006483">
    <property type="entry name" value="CRISPR-assoc_Cas3_HD"/>
</dbReference>
<comment type="similarity">
    <text evidence="2">In the central section; belongs to the CRISPR-associated helicase Cas3 family.</text>
</comment>
<dbReference type="Proteomes" id="UP000658127">
    <property type="component" value="Unassembled WGS sequence"/>
</dbReference>
<dbReference type="Pfam" id="PF18019">
    <property type="entry name" value="Cas3_HD"/>
    <property type="match status" value="1"/>
</dbReference>